<dbReference type="SMART" id="SM00248">
    <property type="entry name" value="ANK"/>
    <property type="match status" value="3"/>
</dbReference>
<sequence length="187" mass="21673">MSERFSESLLRGAKSGNLEQVKQSWIQAEDKYERDFLGHNALTLAIIHDHFEIFKYLVDTGFVLDLVNDVYSNFIMLCGTSKARYLSEHRGDDSFLGATALICAVKKRNFDMVRYLVEKGACVNLVDKEGYGALYYAIRERCDKEMIEYLIREGSEVGVACEQVDEYAEFHQDFTSYWSELRRELEI</sequence>
<dbReference type="EMBL" id="JALNTZ010000008">
    <property type="protein sequence ID" value="KAJ3642819.1"/>
    <property type="molecule type" value="Genomic_DNA"/>
</dbReference>
<proteinExistence type="predicted"/>
<keyword evidence="2 3" id="KW-0040">ANK repeat</keyword>
<keyword evidence="1" id="KW-0677">Repeat</keyword>
<evidence type="ECO:0000313" key="4">
    <source>
        <dbReference type="EMBL" id="KAJ3642819.1"/>
    </source>
</evidence>
<dbReference type="PROSITE" id="PS50088">
    <property type="entry name" value="ANK_REPEAT"/>
    <property type="match status" value="1"/>
</dbReference>
<dbReference type="Proteomes" id="UP001168821">
    <property type="component" value="Unassembled WGS sequence"/>
</dbReference>
<dbReference type="SUPFAM" id="SSF48403">
    <property type="entry name" value="Ankyrin repeat"/>
    <property type="match status" value="1"/>
</dbReference>
<dbReference type="InterPro" id="IPR002110">
    <property type="entry name" value="Ankyrin_rpt"/>
</dbReference>
<dbReference type="PANTHER" id="PTHR24188">
    <property type="entry name" value="ANKYRIN REPEAT PROTEIN"/>
    <property type="match status" value="1"/>
</dbReference>
<gene>
    <name evidence="4" type="ORF">Zmor_025572</name>
</gene>
<dbReference type="Gene3D" id="1.25.40.20">
    <property type="entry name" value="Ankyrin repeat-containing domain"/>
    <property type="match status" value="1"/>
</dbReference>
<dbReference type="InterPro" id="IPR036770">
    <property type="entry name" value="Ankyrin_rpt-contain_sf"/>
</dbReference>
<evidence type="ECO:0000313" key="5">
    <source>
        <dbReference type="Proteomes" id="UP001168821"/>
    </source>
</evidence>
<protein>
    <recommendedName>
        <fullName evidence="6">Ankyrin repeat domain-containing protein</fullName>
    </recommendedName>
</protein>
<evidence type="ECO:0000256" key="1">
    <source>
        <dbReference type="ARBA" id="ARBA00022737"/>
    </source>
</evidence>
<accession>A0AA38M4Q9</accession>
<dbReference type="Pfam" id="PF12796">
    <property type="entry name" value="Ank_2"/>
    <property type="match status" value="1"/>
</dbReference>
<dbReference type="PANTHER" id="PTHR24188:SF29">
    <property type="entry name" value="GH09064P"/>
    <property type="match status" value="1"/>
</dbReference>
<evidence type="ECO:0008006" key="6">
    <source>
        <dbReference type="Google" id="ProtNLM"/>
    </source>
</evidence>
<dbReference type="AlphaFoldDB" id="A0AA38M4Q9"/>
<evidence type="ECO:0000256" key="2">
    <source>
        <dbReference type="ARBA" id="ARBA00023043"/>
    </source>
</evidence>
<comment type="caution">
    <text evidence="4">The sequence shown here is derived from an EMBL/GenBank/DDBJ whole genome shotgun (WGS) entry which is preliminary data.</text>
</comment>
<feature type="repeat" description="ANK" evidence="3">
    <location>
        <begin position="96"/>
        <end position="128"/>
    </location>
</feature>
<dbReference type="PROSITE" id="PS50297">
    <property type="entry name" value="ANK_REP_REGION"/>
    <property type="match status" value="1"/>
</dbReference>
<organism evidence="4 5">
    <name type="scientific">Zophobas morio</name>
    <dbReference type="NCBI Taxonomy" id="2755281"/>
    <lineage>
        <taxon>Eukaryota</taxon>
        <taxon>Metazoa</taxon>
        <taxon>Ecdysozoa</taxon>
        <taxon>Arthropoda</taxon>
        <taxon>Hexapoda</taxon>
        <taxon>Insecta</taxon>
        <taxon>Pterygota</taxon>
        <taxon>Neoptera</taxon>
        <taxon>Endopterygota</taxon>
        <taxon>Coleoptera</taxon>
        <taxon>Polyphaga</taxon>
        <taxon>Cucujiformia</taxon>
        <taxon>Tenebrionidae</taxon>
        <taxon>Zophobas</taxon>
    </lineage>
</organism>
<name>A0AA38M4Q9_9CUCU</name>
<reference evidence="4" key="1">
    <citation type="journal article" date="2023" name="G3 (Bethesda)">
        <title>Whole genome assemblies of Zophobas morio and Tenebrio molitor.</title>
        <authorList>
            <person name="Kaur S."/>
            <person name="Stinson S.A."/>
            <person name="diCenzo G.C."/>
        </authorList>
    </citation>
    <scope>NUCLEOTIDE SEQUENCE</scope>
    <source>
        <strain evidence="4">QUZm001</strain>
    </source>
</reference>
<keyword evidence="5" id="KW-1185">Reference proteome</keyword>
<evidence type="ECO:0000256" key="3">
    <source>
        <dbReference type="PROSITE-ProRule" id="PRU00023"/>
    </source>
</evidence>